<proteinExistence type="predicted"/>
<keyword evidence="1" id="KW-0812">Transmembrane</keyword>
<dbReference type="Proteomes" id="UP000886595">
    <property type="component" value="Unassembled WGS sequence"/>
</dbReference>
<dbReference type="EMBL" id="JAAMPC010000002">
    <property type="protein sequence ID" value="KAG2323950.1"/>
    <property type="molecule type" value="Genomic_DNA"/>
</dbReference>
<name>A0A8X8B680_BRACI</name>
<comment type="caution">
    <text evidence="2">The sequence shown here is derived from an EMBL/GenBank/DDBJ whole genome shotgun (WGS) entry which is preliminary data.</text>
</comment>
<protein>
    <submittedName>
        <fullName evidence="2">Uncharacterized protein</fullName>
    </submittedName>
</protein>
<organism evidence="2 3">
    <name type="scientific">Brassica carinata</name>
    <name type="common">Ethiopian mustard</name>
    <name type="synonym">Abyssinian cabbage</name>
    <dbReference type="NCBI Taxonomy" id="52824"/>
    <lineage>
        <taxon>Eukaryota</taxon>
        <taxon>Viridiplantae</taxon>
        <taxon>Streptophyta</taxon>
        <taxon>Embryophyta</taxon>
        <taxon>Tracheophyta</taxon>
        <taxon>Spermatophyta</taxon>
        <taxon>Magnoliopsida</taxon>
        <taxon>eudicotyledons</taxon>
        <taxon>Gunneridae</taxon>
        <taxon>Pentapetalae</taxon>
        <taxon>rosids</taxon>
        <taxon>malvids</taxon>
        <taxon>Brassicales</taxon>
        <taxon>Brassicaceae</taxon>
        <taxon>Brassiceae</taxon>
        <taxon>Brassica</taxon>
    </lineage>
</organism>
<sequence length="114" mass="12201">MPSIASGNLSIPIWFSKSDSLADIAILSRKSPAGVSGSEHQGEDDCTQVASLLRQELCSMSVRLLCGFQNTCLLATQHLLSSGDNGGVSWTLLVANAVLFLLIHGSSTRFRKEH</sequence>
<keyword evidence="3" id="KW-1185">Reference proteome</keyword>
<evidence type="ECO:0000313" key="2">
    <source>
        <dbReference type="EMBL" id="KAG2323950.1"/>
    </source>
</evidence>
<reference evidence="2 3" key="1">
    <citation type="submission" date="2020-02" db="EMBL/GenBank/DDBJ databases">
        <authorList>
            <person name="Ma Q."/>
            <person name="Huang Y."/>
            <person name="Song X."/>
            <person name="Pei D."/>
        </authorList>
    </citation>
    <scope>NUCLEOTIDE SEQUENCE [LARGE SCALE GENOMIC DNA]</scope>
    <source>
        <strain evidence="2">Sxm20200214</strain>
        <tissue evidence="2">Leaf</tissue>
    </source>
</reference>
<evidence type="ECO:0000256" key="1">
    <source>
        <dbReference type="SAM" id="Phobius"/>
    </source>
</evidence>
<keyword evidence="1" id="KW-0472">Membrane</keyword>
<keyword evidence="1" id="KW-1133">Transmembrane helix</keyword>
<dbReference type="AlphaFoldDB" id="A0A8X8B680"/>
<accession>A0A8X8B680</accession>
<feature type="transmembrane region" description="Helical" evidence="1">
    <location>
        <begin position="87"/>
        <end position="105"/>
    </location>
</feature>
<gene>
    <name evidence="2" type="ORF">Bca52824_006678</name>
</gene>
<evidence type="ECO:0000313" key="3">
    <source>
        <dbReference type="Proteomes" id="UP000886595"/>
    </source>
</evidence>